<dbReference type="RefSeq" id="WP_011211988.1">
    <property type="nucleotide sequence ID" value="NC_006361.1"/>
</dbReference>
<evidence type="ECO:0000313" key="3">
    <source>
        <dbReference type="Proteomes" id="UP000006820"/>
    </source>
</evidence>
<feature type="signal peptide" evidence="1">
    <location>
        <begin position="1"/>
        <end position="24"/>
    </location>
</feature>
<protein>
    <recommendedName>
        <fullName evidence="4">Secreted protein</fullName>
    </recommendedName>
</protein>
<dbReference type="Proteomes" id="UP000006820">
    <property type="component" value="Chromosome"/>
</dbReference>
<sequence length="92" mass="8672">MGKMRALGIAVAATAFVLVGTGMAAADAVGTGSATGSANFVDGLATLVPTGSGGVKPLPTAGYTNPYLDGWSAGSSNLLTALGNLIGTGSAA</sequence>
<keyword evidence="1" id="KW-0732">Signal</keyword>
<reference evidence="2 3" key="1">
    <citation type="journal article" date="2004" name="Proc. Natl. Acad. Sci. U.S.A.">
        <title>The complete genomic sequence of Nocardia farcinica IFM 10152.</title>
        <authorList>
            <person name="Ishikawa J."/>
            <person name="Yamashita A."/>
            <person name="Mikami Y."/>
            <person name="Hoshino Y."/>
            <person name="Kurita H."/>
            <person name="Hotta K."/>
            <person name="Shiba T."/>
            <person name="Hattori M."/>
        </authorList>
    </citation>
    <scope>NUCLEOTIDE SEQUENCE [LARGE SCALE GENOMIC DNA]</scope>
    <source>
        <strain evidence="2 3">IFM 10152</strain>
    </source>
</reference>
<keyword evidence="3" id="KW-1185">Reference proteome</keyword>
<proteinExistence type="predicted"/>
<organism evidence="2 3">
    <name type="scientific">Nocardia farcinica (strain IFM 10152)</name>
    <dbReference type="NCBI Taxonomy" id="247156"/>
    <lineage>
        <taxon>Bacteria</taxon>
        <taxon>Bacillati</taxon>
        <taxon>Actinomycetota</taxon>
        <taxon>Actinomycetes</taxon>
        <taxon>Mycobacteriales</taxon>
        <taxon>Nocardiaceae</taxon>
        <taxon>Nocardia</taxon>
    </lineage>
</organism>
<dbReference type="AlphaFoldDB" id="Q5YND5"/>
<dbReference type="eggNOG" id="ENOG5031FEQ">
    <property type="taxonomic scope" value="Bacteria"/>
</dbReference>
<name>Q5YND5_NOCFA</name>
<evidence type="ECO:0000256" key="1">
    <source>
        <dbReference type="SAM" id="SignalP"/>
    </source>
</evidence>
<dbReference type="EMBL" id="AP006618">
    <property type="protein sequence ID" value="BAD60306.1"/>
    <property type="molecule type" value="Genomic_DNA"/>
</dbReference>
<evidence type="ECO:0000313" key="2">
    <source>
        <dbReference type="EMBL" id="BAD60306.1"/>
    </source>
</evidence>
<accession>Q5YND5</accession>
<dbReference type="HOGENOM" id="CLU_2410302_0_0_11"/>
<dbReference type="GeneID" id="61136026"/>
<gene>
    <name evidence="2" type="ordered locus">NFA_54540</name>
</gene>
<dbReference type="OrthoDB" id="4571867at2"/>
<dbReference type="KEGG" id="nfa:NFA_54540"/>
<evidence type="ECO:0008006" key="4">
    <source>
        <dbReference type="Google" id="ProtNLM"/>
    </source>
</evidence>
<feature type="chain" id="PRO_5039228974" description="Secreted protein" evidence="1">
    <location>
        <begin position="25"/>
        <end position="92"/>
    </location>
</feature>
<dbReference type="STRING" id="247156.NFA_54540"/>